<sequence length="430" mass="47599">MQESISPRPLLRERPSAESSSTSIPRPLAMGGAIIDGRGLNTDFDALFAFVADPLILVRPCGLVEAANPAALAKVRGLAIAAALPIEATRREQVARFLDLCFRTESPVPGALFVRCGDDDYARHPCRGARIVLEVHERQPLVLLHLIPTGLDARIRILADRLNDARRVMQERKRRGIEMQALLAERDRLLAHHEEDAQARRRAEAERDAVLSKLYRAGQDERRRLARDLHDHAGQQLVMLTFGLRRIASRLSCPVSLREVEQLLHHTQDIGQSLRRVTLELRPAALDEFGFVTALRSLVEEWSRITEMETEFQIVGEEVDLSLETAITLYRLTQEALTNVAKHAGSDVSVSVVLRYSAYQVTLTIDDDGSGFEVDQAVASALVSQDKLGLLGMRERLSLVDGTLSIESAPGHGTSIVARVYRSTEGSGHV</sequence>
<keyword evidence="7" id="KW-1185">Reference proteome</keyword>
<dbReference type="InterPro" id="IPR003594">
    <property type="entry name" value="HATPase_dom"/>
</dbReference>
<dbReference type="SUPFAM" id="SSF55874">
    <property type="entry name" value="ATPase domain of HSP90 chaperone/DNA topoisomerase II/histidine kinase"/>
    <property type="match status" value="1"/>
</dbReference>
<dbReference type="SMART" id="SM00387">
    <property type="entry name" value="HATPase_c"/>
    <property type="match status" value="1"/>
</dbReference>
<dbReference type="CDD" id="cd16917">
    <property type="entry name" value="HATPase_UhpB-NarQ-NarX-like"/>
    <property type="match status" value="1"/>
</dbReference>
<evidence type="ECO:0000313" key="7">
    <source>
        <dbReference type="Proteomes" id="UP001349262"/>
    </source>
</evidence>
<proteinExistence type="predicted"/>
<evidence type="ECO:0000256" key="4">
    <source>
        <dbReference type="SAM" id="MobiDB-lite"/>
    </source>
</evidence>
<gene>
    <name evidence="6" type="ORF">MRSR164_24555</name>
</gene>
<comment type="caution">
    <text evidence="6">The sequence shown here is derived from an EMBL/GenBank/DDBJ whole genome shotgun (WGS) entry which is preliminary data.</text>
</comment>
<evidence type="ECO:0000256" key="1">
    <source>
        <dbReference type="ARBA" id="ARBA00022679"/>
    </source>
</evidence>
<dbReference type="PANTHER" id="PTHR24421">
    <property type="entry name" value="NITRATE/NITRITE SENSOR PROTEIN NARX-RELATED"/>
    <property type="match status" value="1"/>
</dbReference>
<keyword evidence="3" id="KW-0902">Two-component regulatory system</keyword>
<dbReference type="InterPro" id="IPR011712">
    <property type="entry name" value="Sig_transdc_His_kin_sub3_dim/P"/>
</dbReference>
<keyword evidence="2" id="KW-0418">Kinase</keyword>
<dbReference type="Pfam" id="PF02518">
    <property type="entry name" value="HATPase_c"/>
    <property type="match status" value="1"/>
</dbReference>
<keyword evidence="1" id="KW-0808">Transferase</keyword>
<dbReference type="Gene3D" id="3.30.565.10">
    <property type="entry name" value="Histidine kinase-like ATPase, C-terminal domain"/>
    <property type="match status" value="1"/>
</dbReference>
<dbReference type="Gene3D" id="1.20.5.1930">
    <property type="match status" value="1"/>
</dbReference>
<evidence type="ECO:0000313" key="6">
    <source>
        <dbReference type="EMBL" id="MEE7459826.1"/>
    </source>
</evidence>
<dbReference type="Proteomes" id="UP001349262">
    <property type="component" value="Unassembled WGS sequence"/>
</dbReference>
<dbReference type="Pfam" id="PF07730">
    <property type="entry name" value="HisKA_3"/>
    <property type="match status" value="1"/>
</dbReference>
<dbReference type="InterPro" id="IPR036890">
    <property type="entry name" value="HATPase_C_sf"/>
</dbReference>
<organism evidence="6 7">
    <name type="scientific">Methylobacterium radiotolerans</name>
    <dbReference type="NCBI Taxonomy" id="31998"/>
    <lineage>
        <taxon>Bacteria</taxon>
        <taxon>Pseudomonadati</taxon>
        <taxon>Pseudomonadota</taxon>
        <taxon>Alphaproteobacteria</taxon>
        <taxon>Hyphomicrobiales</taxon>
        <taxon>Methylobacteriaceae</taxon>
        <taxon>Methylobacterium</taxon>
    </lineage>
</organism>
<feature type="domain" description="Histidine kinase/HSP90-like ATPase" evidence="5">
    <location>
        <begin position="324"/>
        <end position="424"/>
    </location>
</feature>
<reference evidence="6 7" key="1">
    <citation type="journal article" date="2012" name="Genet. Mol. Biol.">
        <title>Analysis of 16S rRNA and mxaF genes revealing insights into Methylobacterium niche-specific plant association.</title>
        <authorList>
            <person name="Dourado M.N."/>
            <person name="Andreote F.D."/>
            <person name="Dini-Andreote F."/>
            <person name="Conti R."/>
            <person name="Araujo J.M."/>
            <person name="Araujo W.L."/>
        </authorList>
    </citation>
    <scope>NUCLEOTIDE SEQUENCE [LARGE SCALE GENOMIC DNA]</scope>
    <source>
        <strain evidence="6 7">SR1.6/4</strain>
    </source>
</reference>
<evidence type="ECO:0000256" key="2">
    <source>
        <dbReference type="ARBA" id="ARBA00022777"/>
    </source>
</evidence>
<feature type="region of interest" description="Disordered" evidence="4">
    <location>
        <begin position="1"/>
        <end position="25"/>
    </location>
</feature>
<name>A0ABU7TGR6_9HYPH</name>
<dbReference type="EMBL" id="MLBY01000006">
    <property type="protein sequence ID" value="MEE7459826.1"/>
    <property type="molecule type" value="Genomic_DNA"/>
</dbReference>
<dbReference type="InterPro" id="IPR050482">
    <property type="entry name" value="Sensor_HK_TwoCompSys"/>
</dbReference>
<evidence type="ECO:0000259" key="5">
    <source>
        <dbReference type="SMART" id="SM00387"/>
    </source>
</evidence>
<evidence type="ECO:0000256" key="3">
    <source>
        <dbReference type="ARBA" id="ARBA00023012"/>
    </source>
</evidence>
<protein>
    <submittedName>
        <fullName evidence="6">ATPase</fullName>
    </submittedName>
</protein>
<accession>A0ABU7TGR6</accession>